<dbReference type="SUPFAM" id="SSF47598">
    <property type="entry name" value="Ribbon-helix-helix"/>
    <property type="match status" value="1"/>
</dbReference>
<evidence type="ECO:0000313" key="1">
    <source>
        <dbReference type="EMBL" id="MBE9223676.1"/>
    </source>
</evidence>
<sequence length="74" mass="8431">MTVRKMSVSISEDLVVFIDSYKNSRMCKSSSQVVEEALRLLLEKDLENAYREADKEIDSDWDIVAGDGLGDETW</sequence>
<evidence type="ECO:0000313" key="2">
    <source>
        <dbReference type="Proteomes" id="UP000654604"/>
    </source>
</evidence>
<protein>
    <submittedName>
        <fullName evidence="1">CopG family transcriptional regulator</fullName>
    </submittedName>
</protein>
<keyword evidence="2" id="KW-1185">Reference proteome</keyword>
<dbReference type="Proteomes" id="UP000654604">
    <property type="component" value="Unassembled WGS sequence"/>
</dbReference>
<reference evidence="1 2" key="1">
    <citation type="submission" date="2020-10" db="EMBL/GenBank/DDBJ databases">
        <authorList>
            <person name="Castelo-Branco R."/>
            <person name="Eusebio N."/>
            <person name="Adriana R."/>
            <person name="Vieira A."/>
            <person name="Brugerolle De Fraissinette N."/>
            <person name="Rezende De Castro R."/>
            <person name="Schneider M.P."/>
            <person name="Vasconcelos V."/>
            <person name="Leao P.N."/>
        </authorList>
    </citation>
    <scope>NUCLEOTIDE SEQUENCE [LARGE SCALE GENOMIC DNA]</scope>
    <source>
        <strain evidence="1 2">LEGE 03274</strain>
    </source>
</reference>
<accession>A0ABR9V6Z2</accession>
<dbReference type="EMBL" id="JADEWC010000040">
    <property type="protein sequence ID" value="MBE9223676.1"/>
    <property type="molecule type" value="Genomic_DNA"/>
</dbReference>
<proteinExistence type="predicted"/>
<name>A0ABR9V6Z2_9CHRO</name>
<comment type="caution">
    <text evidence="1">The sequence shown here is derived from an EMBL/GenBank/DDBJ whole genome shotgun (WGS) entry which is preliminary data.</text>
</comment>
<organism evidence="1 2">
    <name type="scientific">Cyanobacterium stanieri LEGE 03274</name>
    <dbReference type="NCBI Taxonomy" id="1828756"/>
    <lineage>
        <taxon>Bacteria</taxon>
        <taxon>Bacillati</taxon>
        <taxon>Cyanobacteriota</taxon>
        <taxon>Cyanophyceae</taxon>
        <taxon>Oscillatoriophycideae</taxon>
        <taxon>Chroococcales</taxon>
        <taxon>Geminocystaceae</taxon>
        <taxon>Cyanobacterium</taxon>
    </lineage>
</organism>
<gene>
    <name evidence="1" type="ORF">IQ215_13310</name>
</gene>
<dbReference type="InterPro" id="IPR010985">
    <property type="entry name" value="Ribbon_hlx_hlx"/>
</dbReference>